<evidence type="ECO:0000313" key="1">
    <source>
        <dbReference type="EMBL" id="GAG16102.1"/>
    </source>
</evidence>
<name>X0VYC2_9ZZZZ</name>
<proteinExistence type="predicted"/>
<protein>
    <submittedName>
        <fullName evidence="1">Uncharacterized protein</fullName>
    </submittedName>
</protein>
<sequence>NETEVPNNTTMQVLFRYLEYGGDPNLNIRLPQHGKLTSYFEIPLLDYLLTKGDVQSIAKTYKPKGGTISPLSNKLLINLHLFREAEEKRQIYIKNNRFGRIKHLETEMIKLADDLQMLISDCGEMTEFAFNPETTKSLLWKYREDISKLVETILSHGGIRNTLHSALKSKKYRKQKNLFFFDTKTALTRMEMMAAI</sequence>
<dbReference type="EMBL" id="BARS01032567">
    <property type="protein sequence ID" value="GAG16102.1"/>
    <property type="molecule type" value="Genomic_DNA"/>
</dbReference>
<comment type="caution">
    <text evidence="1">The sequence shown here is derived from an EMBL/GenBank/DDBJ whole genome shotgun (WGS) entry which is preliminary data.</text>
</comment>
<accession>X0VYC2</accession>
<organism evidence="1">
    <name type="scientific">marine sediment metagenome</name>
    <dbReference type="NCBI Taxonomy" id="412755"/>
    <lineage>
        <taxon>unclassified sequences</taxon>
        <taxon>metagenomes</taxon>
        <taxon>ecological metagenomes</taxon>
    </lineage>
</organism>
<gene>
    <name evidence="1" type="ORF">S01H1_50543</name>
</gene>
<dbReference type="AlphaFoldDB" id="X0VYC2"/>
<feature type="non-terminal residue" evidence="1">
    <location>
        <position position="1"/>
    </location>
</feature>
<reference evidence="1" key="1">
    <citation type="journal article" date="2014" name="Front. Microbiol.">
        <title>High frequency of phylogenetically diverse reductive dehalogenase-homologous genes in deep subseafloor sedimentary metagenomes.</title>
        <authorList>
            <person name="Kawai M."/>
            <person name="Futagami T."/>
            <person name="Toyoda A."/>
            <person name="Takaki Y."/>
            <person name="Nishi S."/>
            <person name="Hori S."/>
            <person name="Arai W."/>
            <person name="Tsubouchi T."/>
            <person name="Morono Y."/>
            <person name="Uchiyama I."/>
            <person name="Ito T."/>
            <person name="Fujiyama A."/>
            <person name="Inagaki F."/>
            <person name="Takami H."/>
        </authorList>
    </citation>
    <scope>NUCLEOTIDE SEQUENCE</scope>
    <source>
        <strain evidence="1">Expedition CK06-06</strain>
    </source>
</reference>